<gene>
    <name evidence="1" type="ORF">CXB77_07380</name>
</gene>
<dbReference type="AlphaFoldDB" id="A0A2S7XT72"/>
<dbReference type="EMBL" id="PPGH01000034">
    <property type="protein sequence ID" value="PQJ96612.1"/>
    <property type="molecule type" value="Genomic_DNA"/>
</dbReference>
<proteinExistence type="predicted"/>
<reference evidence="1 2" key="1">
    <citation type="submission" date="2018-01" db="EMBL/GenBank/DDBJ databases">
        <title>The complete genome sequence of Chromatium okenii LaCa, a purple sulfur bacterium with a turbulent life.</title>
        <authorList>
            <person name="Luedin S.M."/>
            <person name="Liechti N."/>
            <person name="Storelli N."/>
            <person name="Danza F."/>
            <person name="Wittwer M."/>
            <person name="Pothier J.F."/>
            <person name="Tonolla M.A."/>
        </authorList>
    </citation>
    <scope>NUCLEOTIDE SEQUENCE [LARGE SCALE GENOMIC DNA]</scope>
    <source>
        <strain evidence="1 2">LaCa</strain>
    </source>
</reference>
<dbReference type="OrthoDB" id="5368544at2"/>
<evidence type="ECO:0008006" key="3">
    <source>
        <dbReference type="Google" id="ProtNLM"/>
    </source>
</evidence>
<comment type="caution">
    <text evidence="1">The sequence shown here is derived from an EMBL/GenBank/DDBJ whole genome shotgun (WGS) entry which is preliminary data.</text>
</comment>
<sequence length="133" mass="14961">MQIPLFLLLLFVIFVTGADPVIIGHVDTPSLDQITLQRIYTGKTVTINGIRVTPVNLSPGNELRIGFLRNYLQEDEAEYIGYWTVRRYIGKGAPPQELKSSDDVLQFVIQNLGAIGYVDEMELTPEVKVLLKK</sequence>
<evidence type="ECO:0000313" key="1">
    <source>
        <dbReference type="EMBL" id="PQJ96612.1"/>
    </source>
</evidence>
<accession>A0A2S7XT72</accession>
<dbReference type="SUPFAM" id="SSF53850">
    <property type="entry name" value="Periplasmic binding protein-like II"/>
    <property type="match status" value="1"/>
</dbReference>
<evidence type="ECO:0000313" key="2">
    <source>
        <dbReference type="Proteomes" id="UP000239936"/>
    </source>
</evidence>
<protein>
    <recommendedName>
        <fullName evidence="3">Phosphate ABC transporter substrate-binding protein</fullName>
    </recommendedName>
</protein>
<organism evidence="1 2">
    <name type="scientific">Chromatium okenii</name>
    <dbReference type="NCBI Taxonomy" id="61644"/>
    <lineage>
        <taxon>Bacteria</taxon>
        <taxon>Pseudomonadati</taxon>
        <taxon>Pseudomonadota</taxon>
        <taxon>Gammaproteobacteria</taxon>
        <taxon>Chromatiales</taxon>
        <taxon>Chromatiaceae</taxon>
        <taxon>Chromatium</taxon>
    </lineage>
</organism>
<dbReference type="RefSeq" id="WP_105073496.1">
    <property type="nucleotide sequence ID" value="NZ_PPGH01000034.1"/>
</dbReference>
<keyword evidence="2" id="KW-1185">Reference proteome</keyword>
<name>A0A2S7XT72_9GAMM</name>
<dbReference type="Gene3D" id="3.40.190.10">
    <property type="entry name" value="Periplasmic binding protein-like II"/>
    <property type="match status" value="1"/>
</dbReference>
<dbReference type="Proteomes" id="UP000239936">
    <property type="component" value="Unassembled WGS sequence"/>
</dbReference>